<dbReference type="Pfam" id="PF06071">
    <property type="entry name" value="YchF-GTPase_C"/>
    <property type="match status" value="1"/>
</dbReference>
<dbReference type="InterPro" id="IPR023192">
    <property type="entry name" value="TGS-like_dom_sf"/>
</dbReference>
<comment type="cofactor">
    <cofactor evidence="1">
        <name>Mg(2+)</name>
        <dbReference type="ChEBI" id="CHEBI:18420"/>
    </cofactor>
</comment>
<evidence type="ECO:0000256" key="1">
    <source>
        <dbReference type="ARBA" id="ARBA00001946"/>
    </source>
</evidence>
<keyword evidence="2" id="KW-0479">Metal-binding</keyword>
<organism evidence="9 10">
    <name type="scientific">Candidatus Wallbacteria bacterium HGW-Wallbacteria-1</name>
    <dbReference type="NCBI Taxonomy" id="2013854"/>
    <lineage>
        <taxon>Bacteria</taxon>
        <taxon>Candidatus Walliibacteriota</taxon>
    </lineage>
</organism>
<comment type="function">
    <text evidence="6">ATPase that binds to both the 70S ribosome and the 50S ribosomal subunit in a nucleotide-independent manner.</text>
</comment>
<dbReference type="GO" id="GO:0016887">
    <property type="term" value="F:ATP hydrolysis activity"/>
    <property type="evidence" value="ECO:0007669"/>
    <property type="project" value="UniProtKB-UniRule"/>
</dbReference>
<dbReference type="EMBL" id="PGXC01000005">
    <property type="protein sequence ID" value="PKK90580.1"/>
    <property type="molecule type" value="Genomic_DNA"/>
</dbReference>
<dbReference type="GO" id="GO:0043023">
    <property type="term" value="F:ribosomal large subunit binding"/>
    <property type="evidence" value="ECO:0007669"/>
    <property type="project" value="UniProtKB-UniRule"/>
</dbReference>
<dbReference type="Gene3D" id="3.10.20.30">
    <property type="match status" value="1"/>
</dbReference>
<dbReference type="Gene3D" id="3.40.50.300">
    <property type="entry name" value="P-loop containing nucleotide triphosphate hydrolases"/>
    <property type="match status" value="1"/>
</dbReference>
<dbReference type="FunFam" id="3.10.20.30:FF:000001">
    <property type="entry name" value="Ribosome-binding ATPase YchF"/>
    <property type="match status" value="1"/>
</dbReference>
<comment type="similarity">
    <text evidence="6">Belongs to the TRAFAC class OBG-HflX-like GTPase superfamily. OBG GTPase family. YchF/OLA1 subfamily.</text>
</comment>
<dbReference type="Proteomes" id="UP000233256">
    <property type="component" value="Unassembled WGS sequence"/>
</dbReference>
<dbReference type="SUPFAM" id="SSF52540">
    <property type="entry name" value="P-loop containing nucleoside triphosphate hydrolases"/>
    <property type="match status" value="1"/>
</dbReference>
<dbReference type="GO" id="GO:0005524">
    <property type="term" value="F:ATP binding"/>
    <property type="evidence" value="ECO:0007669"/>
    <property type="project" value="UniProtKB-UniRule"/>
</dbReference>
<dbReference type="GO" id="GO:0005737">
    <property type="term" value="C:cytoplasm"/>
    <property type="evidence" value="ECO:0007669"/>
    <property type="project" value="TreeGrafter"/>
</dbReference>
<dbReference type="PANTHER" id="PTHR23305:SF18">
    <property type="entry name" value="OBG-TYPE G DOMAIN-CONTAINING PROTEIN"/>
    <property type="match status" value="1"/>
</dbReference>
<dbReference type="PANTHER" id="PTHR23305">
    <property type="entry name" value="OBG GTPASE FAMILY"/>
    <property type="match status" value="1"/>
</dbReference>
<evidence type="ECO:0000256" key="5">
    <source>
        <dbReference type="ARBA" id="ARBA00022842"/>
    </source>
</evidence>
<dbReference type="InterPro" id="IPR013029">
    <property type="entry name" value="YchF_C"/>
</dbReference>
<dbReference type="InterPro" id="IPR012675">
    <property type="entry name" value="Beta-grasp_dom_sf"/>
</dbReference>
<reference evidence="9 10" key="1">
    <citation type="journal article" date="2017" name="ISME J.">
        <title>Potential for microbial H2 and metal transformations associated with novel bacteria and archaea in deep terrestrial subsurface sediments.</title>
        <authorList>
            <person name="Hernsdorf A.W."/>
            <person name="Amano Y."/>
            <person name="Miyakawa K."/>
            <person name="Ise K."/>
            <person name="Suzuki Y."/>
            <person name="Anantharaman K."/>
            <person name="Probst A."/>
            <person name="Burstein D."/>
            <person name="Thomas B.C."/>
            <person name="Banfield J.F."/>
        </authorList>
    </citation>
    <scope>NUCLEOTIDE SEQUENCE [LARGE SCALE GENOMIC DNA]</scope>
    <source>
        <strain evidence="9">HGW-Wallbacteria-1</strain>
    </source>
</reference>
<dbReference type="PIRSF" id="PIRSF006641">
    <property type="entry name" value="CHP00092"/>
    <property type="match status" value="1"/>
</dbReference>
<keyword evidence="3 6" id="KW-0547">Nucleotide-binding</keyword>
<dbReference type="GO" id="GO:0046872">
    <property type="term" value="F:metal ion binding"/>
    <property type="evidence" value="ECO:0007669"/>
    <property type="project" value="UniProtKB-KW"/>
</dbReference>
<dbReference type="HAMAP" id="MF_00944">
    <property type="entry name" value="YchF_OLA1_ATPase"/>
    <property type="match status" value="1"/>
</dbReference>
<dbReference type="GO" id="GO:0005525">
    <property type="term" value="F:GTP binding"/>
    <property type="evidence" value="ECO:0007669"/>
    <property type="project" value="InterPro"/>
</dbReference>
<feature type="domain" description="OBG-type G" evidence="7">
    <location>
        <begin position="1"/>
        <end position="204"/>
    </location>
</feature>
<dbReference type="InterPro" id="IPR041706">
    <property type="entry name" value="YchF_N"/>
</dbReference>
<keyword evidence="5" id="KW-0460">Magnesium</keyword>
<dbReference type="InterPro" id="IPR027417">
    <property type="entry name" value="P-loop_NTPase"/>
</dbReference>
<dbReference type="CDD" id="cd04867">
    <property type="entry name" value="TGS_YchF_OLA1"/>
    <property type="match status" value="1"/>
</dbReference>
<dbReference type="NCBIfam" id="TIGR00092">
    <property type="entry name" value="redox-regulated ATPase YchF"/>
    <property type="match status" value="1"/>
</dbReference>
<feature type="binding site" evidence="6">
    <location>
        <begin position="10"/>
        <end position="15"/>
    </location>
    <ligand>
        <name>ATP</name>
        <dbReference type="ChEBI" id="CHEBI:30616"/>
    </ligand>
</feature>
<dbReference type="AlphaFoldDB" id="A0A2N1PQG2"/>
<accession>A0A2N1PQG2</accession>
<dbReference type="InterPro" id="IPR004396">
    <property type="entry name" value="ATPase_YchF/OLA1"/>
</dbReference>
<dbReference type="Gene3D" id="1.10.150.300">
    <property type="entry name" value="TGS-like domain"/>
    <property type="match status" value="1"/>
</dbReference>
<dbReference type="Pfam" id="PF01926">
    <property type="entry name" value="MMR_HSR1"/>
    <property type="match status" value="1"/>
</dbReference>
<dbReference type="PROSITE" id="PS51880">
    <property type="entry name" value="TGS"/>
    <property type="match status" value="1"/>
</dbReference>
<sequence length="374" mass="41704">MKVGIIGLTNSGKTTVFNVLTGKSAETSGYSSGSVEPNFGQAVVPDPRFYRLCELFEPKKRTPAAVDFVDVVGLVKGASRGEGLGNQFLSHIRNCDALLHVVRAFDDENVPHPDDSIDPVRDFSTINVELMLADLGAIENRIEKILKKGKVKKESQVEHDLMIRCKECLESEKPLTELTFNDEENILVRGFSFLSLKPQVVVVNVGEDSIADFGNSPLHDELQKQFAQSCLNFPENGALSGDGIAWLAGKLEMEIMELPQTERESFLADYGISDTARDKIIRASYAVLDQFYFFTVGPDEVRAWTVKRNSTAVECASAIHSDIARGFIRAEVIKYEDMVALETMKKLKEKGKFLLEGKEYRPQDGDILHFRFNV</sequence>
<evidence type="ECO:0000256" key="2">
    <source>
        <dbReference type="ARBA" id="ARBA00022723"/>
    </source>
</evidence>
<dbReference type="InterPro" id="IPR012676">
    <property type="entry name" value="TGS-like"/>
</dbReference>
<evidence type="ECO:0000256" key="6">
    <source>
        <dbReference type="HAMAP-Rule" id="MF_00944"/>
    </source>
</evidence>
<dbReference type="FunFam" id="1.10.150.300:FF:000001">
    <property type="entry name" value="Ribosome-binding ATPase YchF"/>
    <property type="match status" value="1"/>
</dbReference>
<protein>
    <recommendedName>
        <fullName evidence="6">Ribosome-binding ATPase YchF</fullName>
    </recommendedName>
</protein>
<evidence type="ECO:0000259" key="8">
    <source>
        <dbReference type="PROSITE" id="PS51880"/>
    </source>
</evidence>
<comment type="caution">
    <text evidence="9">The sequence shown here is derived from an EMBL/GenBank/DDBJ whole genome shotgun (WGS) entry which is preliminary data.</text>
</comment>
<dbReference type="InterPro" id="IPR031167">
    <property type="entry name" value="G_OBG"/>
</dbReference>
<evidence type="ECO:0000259" key="7">
    <source>
        <dbReference type="PROSITE" id="PS51710"/>
    </source>
</evidence>
<dbReference type="SUPFAM" id="SSF81271">
    <property type="entry name" value="TGS-like"/>
    <property type="match status" value="1"/>
</dbReference>
<evidence type="ECO:0000313" key="9">
    <source>
        <dbReference type="EMBL" id="PKK90580.1"/>
    </source>
</evidence>
<proteinExistence type="inferred from homology"/>
<evidence type="ECO:0000313" key="10">
    <source>
        <dbReference type="Proteomes" id="UP000233256"/>
    </source>
</evidence>
<evidence type="ECO:0000256" key="3">
    <source>
        <dbReference type="ARBA" id="ARBA00022741"/>
    </source>
</evidence>
<dbReference type="InterPro" id="IPR004095">
    <property type="entry name" value="TGS"/>
</dbReference>
<gene>
    <name evidence="6" type="primary">ychF</name>
    <name evidence="9" type="ORF">CVV64_09490</name>
</gene>
<dbReference type="InterPro" id="IPR006073">
    <property type="entry name" value="GTP-bd"/>
</dbReference>
<name>A0A2N1PQG2_9BACT</name>
<dbReference type="PROSITE" id="PS51710">
    <property type="entry name" value="G_OBG"/>
    <property type="match status" value="1"/>
</dbReference>
<keyword evidence="4 6" id="KW-0067">ATP-binding</keyword>
<dbReference type="PRINTS" id="PR00326">
    <property type="entry name" value="GTP1OBG"/>
</dbReference>
<evidence type="ECO:0000256" key="4">
    <source>
        <dbReference type="ARBA" id="ARBA00022840"/>
    </source>
</evidence>
<feature type="domain" description="TGS" evidence="8">
    <location>
        <begin position="289"/>
        <end position="372"/>
    </location>
</feature>
<dbReference type="CDD" id="cd01900">
    <property type="entry name" value="YchF"/>
    <property type="match status" value="1"/>
</dbReference>